<evidence type="ECO:0000313" key="5">
    <source>
        <dbReference type="EMBL" id="SMO86608.1"/>
    </source>
</evidence>
<keyword evidence="3" id="KW-1133">Transmembrane helix</keyword>
<accession>A0A521ERP1</accession>
<dbReference type="SMART" id="SM00267">
    <property type="entry name" value="GGDEF"/>
    <property type="match status" value="1"/>
</dbReference>
<keyword evidence="6" id="KW-1185">Reference proteome</keyword>
<dbReference type="Pfam" id="PF00990">
    <property type="entry name" value="GGDEF"/>
    <property type="match status" value="1"/>
</dbReference>
<dbReference type="FunFam" id="3.30.70.270:FF:000001">
    <property type="entry name" value="Diguanylate cyclase domain protein"/>
    <property type="match status" value="1"/>
</dbReference>
<organism evidence="5 6">
    <name type="scientific">Paracoccus laeviglucosivorans</name>
    <dbReference type="NCBI Taxonomy" id="1197861"/>
    <lineage>
        <taxon>Bacteria</taxon>
        <taxon>Pseudomonadati</taxon>
        <taxon>Pseudomonadota</taxon>
        <taxon>Alphaproteobacteria</taxon>
        <taxon>Rhodobacterales</taxon>
        <taxon>Paracoccaceae</taxon>
        <taxon>Paracoccus</taxon>
    </lineage>
</organism>
<feature type="domain" description="GGDEF" evidence="4">
    <location>
        <begin position="115"/>
        <end position="247"/>
    </location>
</feature>
<feature type="transmembrane region" description="Helical" evidence="3">
    <location>
        <begin position="21"/>
        <end position="42"/>
    </location>
</feature>
<dbReference type="GO" id="GO:0052621">
    <property type="term" value="F:diguanylate cyclase activity"/>
    <property type="evidence" value="ECO:0007669"/>
    <property type="project" value="UniProtKB-EC"/>
</dbReference>
<dbReference type="PANTHER" id="PTHR45138">
    <property type="entry name" value="REGULATORY COMPONENTS OF SENSORY TRANSDUCTION SYSTEM"/>
    <property type="match status" value="1"/>
</dbReference>
<dbReference type="PROSITE" id="PS50887">
    <property type="entry name" value="GGDEF"/>
    <property type="match status" value="1"/>
</dbReference>
<evidence type="ECO:0000313" key="6">
    <source>
        <dbReference type="Proteomes" id="UP000319014"/>
    </source>
</evidence>
<keyword evidence="3" id="KW-0472">Membrane</keyword>
<gene>
    <name evidence="5" type="ORF">SAMN06265221_11517</name>
</gene>
<dbReference type="EC" id="2.7.7.65" evidence="1"/>
<dbReference type="EMBL" id="FXTK01000015">
    <property type="protein sequence ID" value="SMO86608.1"/>
    <property type="molecule type" value="Genomic_DNA"/>
</dbReference>
<sequence>MAYSHRLLKKFGKFSVFKQTCLIVLAAVIGAETLTLIFYSIFFADRLLLDLLLTSVIVIIVGFPLAYFFIGQQMKLAAMATKLEYAARTDGLTGLTNRKTFFDDAAAVIAGGKHSADTLLFIDVDHFKSINDTYGHAVGDAVLRELASALRASIRERDLAARLGGEEFAVFLLDADREEALQVAERIRSGVRNVLRVVGIMDRAITVSVGVCVREPGQNLDEILLKADHNLYAAKNRGRDLVVVDGPSLSVDRTCRAGAA</sequence>
<name>A0A521ERP1_9RHOB</name>
<dbReference type="CDD" id="cd01949">
    <property type="entry name" value="GGDEF"/>
    <property type="match status" value="1"/>
</dbReference>
<evidence type="ECO:0000256" key="1">
    <source>
        <dbReference type="ARBA" id="ARBA00012528"/>
    </source>
</evidence>
<evidence type="ECO:0000259" key="4">
    <source>
        <dbReference type="PROSITE" id="PS50887"/>
    </source>
</evidence>
<dbReference type="InterPro" id="IPR050469">
    <property type="entry name" value="Diguanylate_Cyclase"/>
</dbReference>
<dbReference type="AlphaFoldDB" id="A0A521ERP1"/>
<dbReference type="NCBIfam" id="TIGR00254">
    <property type="entry name" value="GGDEF"/>
    <property type="match status" value="1"/>
</dbReference>
<comment type="catalytic activity">
    <reaction evidence="2">
        <text>2 GTP = 3',3'-c-di-GMP + 2 diphosphate</text>
        <dbReference type="Rhea" id="RHEA:24898"/>
        <dbReference type="ChEBI" id="CHEBI:33019"/>
        <dbReference type="ChEBI" id="CHEBI:37565"/>
        <dbReference type="ChEBI" id="CHEBI:58805"/>
        <dbReference type="EC" id="2.7.7.65"/>
    </reaction>
</comment>
<dbReference type="InterPro" id="IPR043128">
    <property type="entry name" value="Rev_trsase/Diguanyl_cyclase"/>
</dbReference>
<dbReference type="OrthoDB" id="9812260at2"/>
<evidence type="ECO:0000256" key="3">
    <source>
        <dbReference type="SAM" id="Phobius"/>
    </source>
</evidence>
<dbReference type="Gene3D" id="3.30.70.270">
    <property type="match status" value="1"/>
</dbReference>
<feature type="transmembrane region" description="Helical" evidence="3">
    <location>
        <begin position="48"/>
        <end position="70"/>
    </location>
</feature>
<protein>
    <recommendedName>
        <fullName evidence="1">diguanylate cyclase</fullName>
        <ecNumber evidence="1">2.7.7.65</ecNumber>
    </recommendedName>
</protein>
<reference evidence="5 6" key="1">
    <citation type="submission" date="2017-05" db="EMBL/GenBank/DDBJ databases">
        <authorList>
            <person name="Varghese N."/>
            <person name="Submissions S."/>
        </authorList>
    </citation>
    <scope>NUCLEOTIDE SEQUENCE [LARGE SCALE GENOMIC DNA]</scope>
    <source>
        <strain evidence="5 6">DSM 100094</strain>
    </source>
</reference>
<evidence type="ECO:0000256" key="2">
    <source>
        <dbReference type="ARBA" id="ARBA00034247"/>
    </source>
</evidence>
<dbReference type="SUPFAM" id="SSF55073">
    <property type="entry name" value="Nucleotide cyclase"/>
    <property type="match status" value="1"/>
</dbReference>
<dbReference type="Proteomes" id="UP000319014">
    <property type="component" value="Unassembled WGS sequence"/>
</dbReference>
<dbReference type="PANTHER" id="PTHR45138:SF9">
    <property type="entry name" value="DIGUANYLATE CYCLASE DGCM-RELATED"/>
    <property type="match status" value="1"/>
</dbReference>
<proteinExistence type="predicted"/>
<dbReference type="RefSeq" id="WP_142663984.1">
    <property type="nucleotide sequence ID" value="NZ_FXTK01000015.1"/>
</dbReference>
<dbReference type="InterPro" id="IPR000160">
    <property type="entry name" value="GGDEF_dom"/>
</dbReference>
<dbReference type="InterPro" id="IPR029787">
    <property type="entry name" value="Nucleotide_cyclase"/>
</dbReference>
<keyword evidence="3" id="KW-0812">Transmembrane</keyword>